<keyword evidence="5" id="KW-0862">Zinc</keyword>
<evidence type="ECO:0000259" key="6">
    <source>
        <dbReference type="Pfam" id="PF18102"/>
    </source>
</evidence>
<sequence length="103" mass="11625">MLHRTQPHILPGYEPDGSIVIQYAFPSGIQYPHHPNPGQPYDGTLRTAYLPDTPEGREVLRLLRKAFDARLVFKVGRSLSSGLDNQIVWNILHKTNMHGGPEK</sequence>
<accession>A7T9I6</accession>
<evidence type="ECO:0000256" key="3">
    <source>
        <dbReference type="ARBA" id="ARBA00022679"/>
    </source>
</evidence>
<dbReference type="HOGENOM" id="CLU_030422_3_0_1"/>
<dbReference type="GO" id="GO:0008270">
    <property type="term" value="F:zinc ion binding"/>
    <property type="evidence" value="ECO:0007669"/>
    <property type="project" value="UniProtKB-KW"/>
</dbReference>
<organism evidence="7 8">
    <name type="scientific">Nematostella vectensis</name>
    <name type="common">Starlet sea anemone</name>
    <dbReference type="NCBI Taxonomy" id="45351"/>
    <lineage>
        <taxon>Eukaryota</taxon>
        <taxon>Metazoa</taxon>
        <taxon>Cnidaria</taxon>
        <taxon>Anthozoa</taxon>
        <taxon>Hexacorallia</taxon>
        <taxon>Actiniaria</taxon>
        <taxon>Edwardsiidae</taxon>
        <taxon>Nematostella</taxon>
    </lineage>
</organism>
<dbReference type="InterPro" id="IPR039398">
    <property type="entry name" value="Deltex_fam"/>
</dbReference>
<dbReference type="UniPathway" id="UPA00143"/>
<dbReference type="InterPro" id="IPR039396">
    <property type="entry name" value="Deltex_C"/>
</dbReference>
<keyword evidence="3 5" id="KW-0808">Transferase</keyword>
<dbReference type="GO" id="GO:0007219">
    <property type="term" value="P:Notch signaling pathway"/>
    <property type="evidence" value="ECO:0000318"/>
    <property type="project" value="GO_Central"/>
</dbReference>
<dbReference type="STRING" id="45351.A7T9I6"/>
<evidence type="ECO:0000256" key="2">
    <source>
        <dbReference type="ARBA" id="ARBA00004906"/>
    </source>
</evidence>
<reference evidence="7 8" key="1">
    <citation type="journal article" date="2007" name="Science">
        <title>Sea anemone genome reveals ancestral eumetazoan gene repertoire and genomic organization.</title>
        <authorList>
            <person name="Putnam N.H."/>
            <person name="Srivastava M."/>
            <person name="Hellsten U."/>
            <person name="Dirks B."/>
            <person name="Chapman J."/>
            <person name="Salamov A."/>
            <person name="Terry A."/>
            <person name="Shapiro H."/>
            <person name="Lindquist E."/>
            <person name="Kapitonov V.V."/>
            <person name="Jurka J."/>
            <person name="Genikhovich G."/>
            <person name="Grigoriev I.V."/>
            <person name="Lucas S.M."/>
            <person name="Steele R.E."/>
            <person name="Finnerty J.R."/>
            <person name="Technau U."/>
            <person name="Martindale M.Q."/>
            <person name="Rokhsar D.S."/>
        </authorList>
    </citation>
    <scope>NUCLEOTIDE SEQUENCE [LARGE SCALE GENOMIC DNA]</scope>
    <source>
        <strain evidence="8">CH2 X CH6</strain>
    </source>
</reference>
<keyword evidence="8" id="KW-1185">Reference proteome</keyword>
<name>A7T9I6_NEMVE</name>
<keyword evidence="4 5" id="KW-0479">Metal-binding</keyword>
<comment type="subcellular location">
    <subcellularLocation>
        <location evidence="5">Cytoplasm</location>
    </subcellularLocation>
</comment>
<keyword evidence="5" id="KW-0863">Zinc-finger</keyword>
<dbReference type="KEGG" id="nve:5497624"/>
<dbReference type="EC" id="2.3.2.27" evidence="5"/>
<evidence type="ECO:0000256" key="5">
    <source>
        <dbReference type="RuleBase" id="RU367105"/>
    </source>
</evidence>
<evidence type="ECO:0000313" key="8">
    <source>
        <dbReference type="Proteomes" id="UP000001593"/>
    </source>
</evidence>
<evidence type="ECO:0000313" key="7">
    <source>
        <dbReference type="EMBL" id="EDO27339.1"/>
    </source>
</evidence>
<dbReference type="Gene3D" id="3.30.390.130">
    <property type="match status" value="1"/>
</dbReference>
<dbReference type="Proteomes" id="UP000001593">
    <property type="component" value="Unassembled WGS sequence"/>
</dbReference>
<dbReference type="AlphaFoldDB" id="A7T9I6"/>
<dbReference type="GO" id="GO:0016567">
    <property type="term" value="P:protein ubiquitination"/>
    <property type="evidence" value="ECO:0000318"/>
    <property type="project" value="GO_Central"/>
</dbReference>
<proteinExistence type="inferred from homology"/>
<gene>
    <name evidence="7" type="ORF">NEMVEDRAFT_v1g151378</name>
</gene>
<dbReference type="PhylomeDB" id="A7T9I6"/>
<dbReference type="InParanoid" id="A7T9I6"/>
<comment type="pathway">
    <text evidence="2 5">Protein modification; protein ubiquitination.</text>
</comment>
<dbReference type="eggNOG" id="ENOG502RGAW">
    <property type="taxonomic scope" value="Eukaryota"/>
</dbReference>
<dbReference type="EMBL" id="DS473414">
    <property type="protein sequence ID" value="EDO27339.1"/>
    <property type="molecule type" value="Genomic_DNA"/>
</dbReference>
<dbReference type="GO" id="GO:0005737">
    <property type="term" value="C:cytoplasm"/>
    <property type="evidence" value="ECO:0007669"/>
    <property type="project" value="UniProtKB-SubCell"/>
</dbReference>
<comment type="similarity">
    <text evidence="5">Belongs to the Deltex family.</text>
</comment>
<evidence type="ECO:0000256" key="1">
    <source>
        <dbReference type="ARBA" id="ARBA00000900"/>
    </source>
</evidence>
<protein>
    <recommendedName>
        <fullName evidence="5">E3 ubiquitin-protein ligase</fullName>
        <ecNumber evidence="5">2.3.2.27</ecNumber>
    </recommendedName>
</protein>
<dbReference type="PANTHER" id="PTHR12622">
    <property type="entry name" value="DELTEX-RELATED"/>
    <property type="match status" value="1"/>
</dbReference>
<dbReference type="InterPro" id="IPR039399">
    <property type="entry name" value="Deltex_C_sf"/>
</dbReference>
<evidence type="ECO:0000256" key="4">
    <source>
        <dbReference type="ARBA" id="ARBA00022723"/>
    </source>
</evidence>
<feature type="domain" description="Deltex C-terminal" evidence="6">
    <location>
        <begin position="1"/>
        <end position="102"/>
    </location>
</feature>
<dbReference type="GO" id="GO:0005654">
    <property type="term" value="C:nucleoplasm"/>
    <property type="evidence" value="ECO:0000318"/>
    <property type="project" value="GO_Central"/>
</dbReference>
<comment type="catalytic activity">
    <reaction evidence="1 5">
        <text>S-ubiquitinyl-[E2 ubiquitin-conjugating enzyme]-L-cysteine + [acceptor protein]-L-lysine = [E2 ubiquitin-conjugating enzyme]-L-cysteine + N(6)-ubiquitinyl-[acceptor protein]-L-lysine.</text>
        <dbReference type="EC" id="2.3.2.27"/>
    </reaction>
</comment>
<dbReference type="Pfam" id="PF18102">
    <property type="entry name" value="DTC"/>
    <property type="match status" value="1"/>
</dbReference>
<keyword evidence="5" id="KW-0963">Cytoplasm</keyword>
<dbReference type="GO" id="GO:0061630">
    <property type="term" value="F:ubiquitin protein ligase activity"/>
    <property type="evidence" value="ECO:0000318"/>
    <property type="project" value="GO_Central"/>
</dbReference>